<keyword evidence="2" id="KW-1185">Reference proteome</keyword>
<dbReference type="EMBL" id="OP413841">
    <property type="protein sequence ID" value="UYL65025.1"/>
    <property type="molecule type" value="Genomic_DNA"/>
</dbReference>
<accession>A0AA46TDS3</accession>
<organism evidence="1 2">
    <name type="scientific">Methanophagales virus PBV266</name>
    <dbReference type="NCBI Taxonomy" id="3071308"/>
    <lineage>
        <taxon>Viruses</taxon>
        <taxon>Varidnaviria</taxon>
        <taxon>Abadenavirae</taxon>
        <taxon>Produgelaviricota</taxon>
        <taxon>Belvinaviricetes</taxon>
        <taxon>Coyopavirales</taxon>
        <taxon>Chaacviridae</taxon>
        <taxon>Antichaacvirus</taxon>
        <taxon>Antichaacvirus pescaderoense</taxon>
    </lineage>
</organism>
<reference evidence="1 2" key="1">
    <citation type="submission" date="2022-09" db="EMBL/GenBank/DDBJ databases">
        <title>Evolutionary Diversification of Methanotrophic Ca. Methanophagales (ANME-1) and Their Expansive Virome.</title>
        <authorList>
            <person name="Laso-Perez R."/>
            <person name="Wu F."/>
            <person name="Cremiere A."/>
            <person name="Speth D.R."/>
            <person name="Magyar J.S."/>
            <person name="Krupovic M."/>
            <person name="Orphan V.J."/>
        </authorList>
    </citation>
    <scope>NUCLEOTIDE SEQUENCE [LARGE SCALE GENOMIC DNA]</scope>
    <source>
        <strain evidence="1">PBV266</strain>
    </source>
</reference>
<protein>
    <submittedName>
        <fullName evidence="1">Uncharacterized protein</fullName>
    </submittedName>
</protein>
<evidence type="ECO:0000313" key="2">
    <source>
        <dbReference type="Proteomes" id="UP001156297"/>
    </source>
</evidence>
<name>A0AA46TDS3_9VIRU</name>
<proteinExistence type="predicted"/>
<dbReference type="Gene3D" id="1.20.120.20">
    <property type="entry name" value="Apolipoprotein"/>
    <property type="match status" value="1"/>
</dbReference>
<sequence>MGLFDVWASWSDFLGDWWKGFKDKIWDIKNELWEWVDDIAKYWVERADMFFDILKHTWSEVEDLMEQAKSYADDIVTDAILKIDTWIQTFGESVAELWNKLEPYFSSVITPIENALDTIQNIKIPSLEDVTNWAKEQLDNILNWDLPILNQSVSDLWKETNEIWDEIWNNIWTSLNNAWEDINNIWKTFAEIPADVWNAITEGWEGLCDFLLSQGEKFVEKILDIDLPVDDIIRELEEKIKGEKK</sequence>
<dbReference type="SUPFAM" id="SSF58113">
    <property type="entry name" value="Apolipoprotein A-I"/>
    <property type="match status" value="1"/>
</dbReference>
<gene>
    <name evidence="1" type="ORF">BDLDGNHF_00012</name>
</gene>
<evidence type="ECO:0000313" key="1">
    <source>
        <dbReference type="EMBL" id="UYL65025.1"/>
    </source>
</evidence>
<dbReference type="Proteomes" id="UP001156297">
    <property type="component" value="Segment"/>
</dbReference>